<evidence type="ECO:0000256" key="2">
    <source>
        <dbReference type="ARBA" id="ARBA00012513"/>
    </source>
</evidence>
<organism evidence="16 17">
    <name type="scientific">Malus domestica</name>
    <name type="common">Apple</name>
    <name type="synonym">Pyrus malus</name>
    <dbReference type="NCBI Taxonomy" id="3750"/>
    <lineage>
        <taxon>Eukaryota</taxon>
        <taxon>Viridiplantae</taxon>
        <taxon>Streptophyta</taxon>
        <taxon>Embryophyta</taxon>
        <taxon>Tracheophyta</taxon>
        <taxon>Spermatophyta</taxon>
        <taxon>Magnoliopsida</taxon>
        <taxon>eudicotyledons</taxon>
        <taxon>Gunneridae</taxon>
        <taxon>Pentapetalae</taxon>
        <taxon>rosids</taxon>
        <taxon>fabids</taxon>
        <taxon>Rosales</taxon>
        <taxon>Rosaceae</taxon>
        <taxon>Amygdaloideae</taxon>
        <taxon>Maleae</taxon>
        <taxon>Malus</taxon>
    </lineage>
</organism>
<dbReference type="InterPro" id="IPR008271">
    <property type="entry name" value="Ser/Thr_kinase_AS"/>
</dbReference>
<comment type="subcellular location">
    <subcellularLocation>
        <location evidence="1">Cytoplasm</location>
    </subcellularLocation>
</comment>
<comment type="subunit">
    <text evidence="12">Interacts with ARAC5 and ARAC10.</text>
</comment>
<evidence type="ECO:0000256" key="9">
    <source>
        <dbReference type="ARBA" id="ARBA00022840"/>
    </source>
</evidence>
<evidence type="ECO:0000256" key="7">
    <source>
        <dbReference type="ARBA" id="ARBA00022741"/>
    </source>
</evidence>
<dbReference type="SUPFAM" id="SSF56112">
    <property type="entry name" value="Protein kinase-like (PK-like)"/>
    <property type="match status" value="1"/>
</dbReference>
<keyword evidence="8" id="KW-0418">Kinase</keyword>
<keyword evidence="4" id="KW-0723">Serine/threonine-protein kinase</keyword>
<dbReference type="Proteomes" id="UP000290289">
    <property type="component" value="Chromosome 1"/>
</dbReference>
<keyword evidence="14" id="KW-0812">Transmembrane</keyword>
<dbReference type="PANTHER" id="PTHR47987:SF7">
    <property type="entry name" value="PROTEIN KINASE SUPERFAMILY PROTEIN"/>
    <property type="match status" value="1"/>
</dbReference>
<dbReference type="Gene3D" id="3.30.200.20">
    <property type="entry name" value="Phosphorylase Kinase, domain 1"/>
    <property type="match status" value="1"/>
</dbReference>
<evidence type="ECO:0000256" key="3">
    <source>
        <dbReference type="ARBA" id="ARBA00022490"/>
    </source>
</evidence>
<evidence type="ECO:0000256" key="11">
    <source>
        <dbReference type="ARBA" id="ARBA00048679"/>
    </source>
</evidence>
<comment type="catalytic activity">
    <reaction evidence="11">
        <text>L-seryl-[protein] + ATP = O-phospho-L-seryl-[protein] + ADP + H(+)</text>
        <dbReference type="Rhea" id="RHEA:17989"/>
        <dbReference type="Rhea" id="RHEA-COMP:9863"/>
        <dbReference type="Rhea" id="RHEA-COMP:11604"/>
        <dbReference type="ChEBI" id="CHEBI:15378"/>
        <dbReference type="ChEBI" id="CHEBI:29999"/>
        <dbReference type="ChEBI" id="CHEBI:30616"/>
        <dbReference type="ChEBI" id="CHEBI:83421"/>
        <dbReference type="ChEBI" id="CHEBI:456216"/>
        <dbReference type="EC" id="2.7.11.1"/>
    </reaction>
</comment>
<comment type="caution">
    <text evidence="16">The sequence shown here is derived from an EMBL/GenBank/DDBJ whole genome shotgun (WGS) entry which is preliminary data.</text>
</comment>
<dbReference type="PROSITE" id="PS00108">
    <property type="entry name" value="PROTEIN_KINASE_ST"/>
    <property type="match status" value="1"/>
</dbReference>
<dbReference type="EMBL" id="RDQH01000327">
    <property type="protein sequence ID" value="RXI07909.1"/>
    <property type="molecule type" value="Genomic_DNA"/>
</dbReference>
<protein>
    <recommendedName>
        <fullName evidence="2">non-specific serine/threonine protein kinase</fullName>
        <ecNumber evidence="2">2.7.11.1</ecNumber>
    </recommendedName>
</protein>
<dbReference type="AlphaFoldDB" id="A0A498KIA7"/>
<proteinExistence type="predicted"/>
<feature type="transmembrane region" description="Helical" evidence="14">
    <location>
        <begin position="516"/>
        <end position="533"/>
    </location>
</feature>
<dbReference type="GO" id="GO:0005737">
    <property type="term" value="C:cytoplasm"/>
    <property type="evidence" value="ECO:0007669"/>
    <property type="project" value="UniProtKB-SubCell"/>
</dbReference>
<keyword evidence="14" id="KW-0472">Membrane</keyword>
<dbReference type="PROSITE" id="PS50011">
    <property type="entry name" value="PROTEIN_KINASE_DOM"/>
    <property type="match status" value="1"/>
</dbReference>
<dbReference type="GO" id="GO:0004674">
    <property type="term" value="F:protein serine/threonine kinase activity"/>
    <property type="evidence" value="ECO:0007669"/>
    <property type="project" value="UniProtKB-KW"/>
</dbReference>
<evidence type="ECO:0000256" key="10">
    <source>
        <dbReference type="ARBA" id="ARBA00047899"/>
    </source>
</evidence>
<keyword evidence="17" id="KW-1185">Reference proteome</keyword>
<evidence type="ECO:0000256" key="1">
    <source>
        <dbReference type="ARBA" id="ARBA00004496"/>
    </source>
</evidence>
<evidence type="ECO:0000313" key="17">
    <source>
        <dbReference type="Proteomes" id="UP000290289"/>
    </source>
</evidence>
<evidence type="ECO:0000256" key="5">
    <source>
        <dbReference type="ARBA" id="ARBA00022553"/>
    </source>
</evidence>
<sequence length="755" mass="85178">MTAEVTIWWGIAMAETVGETKGNPEMESESQGDMRKMESCEDEPSPRGVLEIPVTDSDYSGSSCGTSSCSEKTMGQTLMRDISIGLQMRGKGMFDALKKKSARRFSTIPVLGASYELSRRNLRRRLARIWNAEDEEEEGADGMSVTKPSWRNFDYAELAAATANFKPENLIGKGGQAEVYKGFLSNGTIVAVKRLMKKEKEKENEDRVGDFLAEVGIIAHIRHPNAARLLGFGIDSASYFSFADEKIFCVSGTAECMDWKIRFKVAIGIAEGLRYLHHDCHRRIIHRDIKASNILLTEDYEAQISDFGLAKWLPEKWTHHVVFPIEGTFGYLSPEYFMHGIVDEKTDVFAYGVLLLELITGRRAVDSTQQSLVIWAKPLLDASNMKELADPLLEDAYDPIEMKRAMVTASMCISHQSTRRPYMNRVVQMLRGEDGVADQLRQKSTAVRSLVLESCDLEDYTCSNYLSDLNRHRQLVLDHSPLFSATNSDQQPRSNWITINLSLLQSQPFNLMTSEVVLQVGLLILTLAVFFAIHKLSRNALTKLRTNNQANLQSTRHFIHGSQLLTRAWSTPHKAQSQAHAKNALTEAEKALSLSPRDPSPHILKALKLDLLGHKTSVLKSFDATLSPPCVKTLTEKERGDALVKRAELKLGLNRRRRLKTWWMRSGWVGRRGMRRRFVCWVSVTSMDQNINIISSIISNSSLSSEPYSLIDDDLFDRLLNSLLLLVFNKIGDLKTLSRYCVVLCGGERLPTMWW</sequence>
<evidence type="ECO:0000256" key="14">
    <source>
        <dbReference type="SAM" id="Phobius"/>
    </source>
</evidence>
<evidence type="ECO:0000256" key="13">
    <source>
        <dbReference type="SAM" id="MobiDB-lite"/>
    </source>
</evidence>
<reference evidence="16 17" key="1">
    <citation type="submission" date="2018-10" db="EMBL/GenBank/DDBJ databases">
        <title>A high-quality apple genome assembly.</title>
        <authorList>
            <person name="Hu J."/>
        </authorList>
    </citation>
    <scope>NUCLEOTIDE SEQUENCE [LARGE SCALE GENOMIC DNA]</scope>
    <source>
        <strain evidence="17">cv. HFTH1</strain>
        <tissue evidence="16">Young leaf</tissue>
    </source>
</reference>
<dbReference type="EC" id="2.7.11.1" evidence="2"/>
<dbReference type="GO" id="GO:0005524">
    <property type="term" value="F:ATP binding"/>
    <property type="evidence" value="ECO:0007669"/>
    <property type="project" value="UniProtKB-KW"/>
</dbReference>
<keyword evidence="9" id="KW-0067">ATP-binding</keyword>
<dbReference type="GO" id="GO:0051020">
    <property type="term" value="F:GTPase binding"/>
    <property type="evidence" value="ECO:0007669"/>
    <property type="project" value="UniProtKB-ARBA"/>
</dbReference>
<accession>A0A498KIA7</accession>
<dbReference type="Gene3D" id="1.10.510.10">
    <property type="entry name" value="Transferase(Phosphotransferase) domain 1"/>
    <property type="match status" value="1"/>
</dbReference>
<evidence type="ECO:0000256" key="4">
    <source>
        <dbReference type="ARBA" id="ARBA00022527"/>
    </source>
</evidence>
<evidence type="ECO:0000256" key="6">
    <source>
        <dbReference type="ARBA" id="ARBA00022679"/>
    </source>
</evidence>
<evidence type="ECO:0000256" key="8">
    <source>
        <dbReference type="ARBA" id="ARBA00022777"/>
    </source>
</evidence>
<keyword evidence="5" id="KW-0597">Phosphoprotein</keyword>
<gene>
    <name evidence="16" type="ORF">DVH24_014475</name>
</gene>
<dbReference type="InterPro" id="IPR000719">
    <property type="entry name" value="Prot_kinase_dom"/>
</dbReference>
<evidence type="ECO:0000259" key="15">
    <source>
        <dbReference type="PROSITE" id="PS50011"/>
    </source>
</evidence>
<dbReference type="SMART" id="SM00220">
    <property type="entry name" value="S_TKc"/>
    <property type="match status" value="1"/>
</dbReference>
<dbReference type="InterPro" id="IPR046958">
    <property type="entry name" value="RBK1/2/STUNTED"/>
</dbReference>
<keyword evidence="3" id="KW-0963">Cytoplasm</keyword>
<keyword evidence="14" id="KW-1133">Transmembrane helix</keyword>
<dbReference type="FunFam" id="1.10.510.10:FF:000335">
    <property type="entry name" value="receptor-like cytosolic serine/threonine-protein kinase RBK2"/>
    <property type="match status" value="1"/>
</dbReference>
<name>A0A498KIA7_MALDO</name>
<comment type="catalytic activity">
    <reaction evidence="10">
        <text>L-threonyl-[protein] + ATP = O-phospho-L-threonyl-[protein] + ADP + H(+)</text>
        <dbReference type="Rhea" id="RHEA:46608"/>
        <dbReference type="Rhea" id="RHEA-COMP:11060"/>
        <dbReference type="Rhea" id="RHEA-COMP:11605"/>
        <dbReference type="ChEBI" id="CHEBI:15378"/>
        <dbReference type="ChEBI" id="CHEBI:30013"/>
        <dbReference type="ChEBI" id="CHEBI:30616"/>
        <dbReference type="ChEBI" id="CHEBI:61977"/>
        <dbReference type="ChEBI" id="CHEBI:456216"/>
        <dbReference type="EC" id="2.7.11.1"/>
    </reaction>
</comment>
<feature type="domain" description="Protein kinase" evidence="15">
    <location>
        <begin position="165"/>
        <end position="436"/>
    </location>
</feature>
<evidence type="ECO:0000256" key="12">
    <source>
        <dbReference type="ARBA" id="ARBA00063228"/>
    </source>
</evidence>
<keyword evidence="7" id="KW-0547">Nucleotide-binding</keyword>
<dbReference type="STRING" id="3750.A0A498KIA7"/>
<dbReference type="PANTHER" id="PTHR47987">
    <property type="entry name" value="OS08G0249100 PROTEIN"/>
    <property type="match status" value="1"/>
</dbReference>
<feature type="region of interest" description="Disordered" evidence="13">
    <location>
        <begin position="18"/>
        <end position="47"/>
    </location>
</feature>
<dbReference type="Pfam" id="PF00069">
    <property type="entry name" value="Pkinase"/>
    <property type="match status" value="1"/>
</dbReference>
<keyword evidence="6" id="KW-0808">Transferase</keyword>
<evidence type="ECO:0000313" key="16">
    <source>
        <dbReference type="EMBL" id="RXI07909.1"/>
    </source>
</evidence>
<dbReference type="InterPro" id="IPR011009">
    <property type="entry name" value="Kinase-like_dom_sf"/>
</dbReference>